<accession>A0A9Q8UVB4</accession>
<sequence length="95" mass="10407">MSDPNAPGAKVGTKDIPVEIQQLASTIKALPKTKDGLPVRKELKGIDAQYFTAGGTILRRNKGTDLLDWFLDGRLFTNEKFTAATRQAPQAVEKH</sequence>
<evidence type="ECO:0000313" key="2">
    <source>
        <dbReference type="Proteomes" id="UP000756132"/>
    </source>
</evidence>
<dbReference type="EMBL" id="CP090173">
    <property type="protein sequence ID" value="UJO23697.1"/>
    <property type="molecule type" value="Genomic_DNA"/>
</dbReference>
<dbReference type="KEGG" id="ffu:CLAFUR5_12932"/>
<reference evidence="1" key="2">
    <citation type="journal article" date="2022" name="Microb. Genom.">
        <title>A chromosome-scale genome assembly of the tomato pathogen Cladosporium fulvum reveals a compartmentalized genome architecture and the presence of a dispensable chromosome.</title>
        <authorList>
            <person name="Zaccaron A.Z."/>
            <person name="Chen L.H."/>
            <person name="Samaras A."/>
            <person name="Stergiopoulos I."/>
        </authorList>
    </citation>
    <scope>NUCLEOTIDE SEQUENCE</scope>
    <source>
        <strain evidence="1">Race5_Kim</strain>
    </source>
</reference>
<organism evidence="1 2">
    <name type="scientific">Passalora fulva</name>
    <name type="common">Tomato leaf mold</name>
    <name type="synonym">Cladosporium fulvum</name>
    <dbReference type="NCBI Taxonomy" id="5499"/>
    <lineage>
        <taxon>Eukaryota</taxon>
        <taxon>Fungi</taxon>
        <taxon>Dikarya</taxon>
        <taxon>Ascomycota</taxon>
        <taxon>Pezizomycotina</taxon>
        <taxon>Dothideomycetes</taxon>
        <taxon>Dothideomycetidae</taxon>
        <taxon>Mycosphaerellales</taxon>
        <taxon>Mycosphaerellaceae</taxon>
        <taxon>Fulvia</taxon>
    </lineage>
</organism>
<dbReference type="OrthoDB" id="10656293at2759"/>
<protein>
    <submittedName>
        <fullName evidence="1">Uncharacterized protein</fullName>
    </submittedName>
</protein>
<dbReference type="AlphaFoldDB" id="A0A9Q8UVB4"/>
<dbReference type="GeneID" id="71992810"/>
<dbReference type="Proteomes" id="UP000756132">
    <property type="component" value="Chromosome 11"/>
</dbReference>
<proteinExistence type="predicted"/>
<name>A0A9Q8UVB4_PASFU</name>
<keyword evidence="2" id="KW-1185">Reference proteome</keyword>
<evidence type="ECO:0000313" key="1">
    <source>
        <dbReference type="EMBL" id="UJO23697.1"/>
    </source>
</evidence>
<reference evidence="1" key="1">
    <citation type="submission" date="2021-12" db="EMBL/GenBank/DDBJ databases">
        <authorList>
            <person name="Zaccaron A."/>
            <person name="Stergiopoulos I."/>
        </authorList>
    </citation>
    <scope>NUCLEOTIDE SEQUENCE</scope>
    <source>
        <strain evidence="1">Race5_Kim</strain>
    </source>
</reference>
<gene>
    <name evidence="1" type="ORF">CLAFUR5_12932</name>
</gene>
<dbReference type="RefSeq" id="XP_047768063.1">
    <property type="nucleotide sequence ID" value="XM_047912080.1"/>
</dbReference>